<gene>
    <name evidence="2" type="ORF">L9F63_015185</name>
</gene>
<reference evidence="2" key="2">
    <citation type="submission" date="2023-05" db="EMBL/GenBank/DDBJ databases">
        <authorList>
            <person name="Fouks B."/>
        </authorList>
    </citation>
    <scope>NUCLEOTIDE SEQUENCE</scope>
    <source>
        <strain evidence="2">Stay&amp;Tobe</strain>
        <tissue evidence="2">Testes</tissue>
    </source>
</reference>
<keyword evidence="3" id="KW-1185">Reference proteome</keyword>
<evidence type="ECO:0000313" key="3">
    <source>
        <dbReference type="Proteomes" id="UP001233999"/>
    </source>
</evidence>
<name>A0AAD8A6A9_DIPPU</name>
<keyword evidence="1" id="KW-0472">Membrane</keyword>
<accession>A0AAD8A6A9</accession>
<proteinExistence type="predicted"/>
<dbReference type="EMBL" id="JASPKZ010003450">
    <property type="protein sequence ID" value="KAJ9593271.1"/>
    <property type="molecule type" value="Genomic_DNA"/>
</dbReference>
<reference evidence="2" key="1">
    <citation type="journal article" date="2023" name="IScience">
        <title>Live-bearing cockroach genome reveals convergent evolutionary mechanisms linked to viviparity in insects and beyond.</title>
        <authorList>
            <person name="Fouks B."/>
            <person name="Harrison M.C."/>
            <person name="Mikhailova A.A."/>
            <person name="Marchal E."/>
            <person name="English S."/>
            <person name="Carruthers M."/>
            <person name="Jennings E.C."/>
            <person name="Chiamaka E.L."/>
            <person name="Frigard R.A."/>
            <person name="Pippel M."/>
            <person name="Attardo G.M."/>
            <person name="Benoit J.B."/>
            <person name="Bornberg-Bauer E."/>
            <person name="Tobe S.S."/>
        </authorList>
    </citation>
    <scope>NUCLEOTIDE SEQUENCE</scope>
    <source>
        <strain evidence="2">Stay&amp;Tobe</strain>
    </source>
</reference>
<evidence type="ECO:0000313" key="2">
    <source>
        <dbReference type="EMBL" id="KAJ9593271.1"/>
    </source>
</evidence>
<keyword evidence="1" id="KW-1133">Transmembrane helix</keyword>
<dbReference type="AlphaFoldDB" id="A0AAD8A6A9"/>
<comment type="caution">
    <text evidence="2">The sequence shown here is derived from an EMBL/GenBank/DDBJ whole genome shotgun (WGS) entry which is preliminary data.</text>
</comment>
<keyword evidence="1" id="KW-0812">Transmembrane</keyword>
<feature type="non-terminal residue" evidence="2">
    <location>
        <position position="96"/>
    </location>
</feature>
<feature type="transmembrane region" description="Helical" evidence="1">
    <location>
        <begin position="12"/>
        <end position="37"/>
    </location>
</feature>
<feature type="non-terminal residue" evidence="2">
    <location>
        <position position="1"/>
    </location>
</feature>
<sequence>DFSILVASNAYTILFVVSASVLMLGLPGTIVICCYTFNAILTNDVAYKLFTGTSLMACLIFALSKIILYFILLMFLEFIDIRPLLNSPPTLKVKPF</sequence>
<protein>
    <submittedName>
        <fullName evidence="2">Uncharacterized protein</fullName>
    </submittedName>
</protein>
<feature type="transmembrane region" description="Helical" evidence="1">
    <location>
        <begin position="49"/>
        <end position="76"/>
    </location>
</feature>
<organism evidence="2 3">
    <name type="scientific">Diploptera punctata</name>
    <name type="common">Pacific beetle cockroach</name>
    <dbReference type="NCBI Taxonomy" id="6984"/>
    <lineage>
        <taxon>Eukaryota</taxon>
        <taxon>Metazoa</taxon>
        <taxon>Ecdysozoa</taxon>
        <taxon>Arthropoda</taxon>
        <taxon>Hexapoda</taxon>
        <taxon>Insecta</taxon>
        <taxon>Pterygota</taxon>
        <taxon>Neoptera</taxon>
        <taxon>Polyneoptera</taxon>
        <taxon>Dictyoptera</taxon>
        <taxon>Blattodea</taxon>
        <taxon>Blaberoidea</taxon>
        <taxon>Blaberidae</taxon>
        <taxon>Diplopterinae</taxon>
        <taxon>Diploptera</taxon>
    </lineage>
</organism>
<dbReference type="Proteomes" id="UP001233999">
    <property type="component" value="Unassembled WGS sequence"/>
</dbReference>
<evidence type="ECO:0000256" key="1">
    <source>
        <dbReference type="SAM" id="Phobius"/>
    </source>
</evidence>